<organism evidence="1 2">
    <name type="scientific">Actinomadura adrarensis</name>
    <dbReference type="NCBI Taxonomy" id="1819600"/>
    <lineage>
        <taxon>Bacteria</taxon>
        <taxon>Bacillati</taxon>
        <taxon>Actinomycetota</taxon>
        <taxon>Actinomycetes</taxon>
        <taxon>Streptosporangiales</taxon>
        <taxon>Thermomonosporaceae</taxon>
        <taxon>Actinomadura</taxon>
    </lineage>
</organism>
<proteinExistence type="predicted"/>
<dbReference type="EMBL" id="JBHTIR010004404">
    <property type="protein sequence ID" value="MFD0857344.1"/>
    <property type="molecule type" value="Genomic_DNA"/>
</dbReference>
<sequence>MMKRATTLTGHQIFDRAAAGLATILRGGSRRTMHQLSADYSHPHGAGVIGAGADGLLRAVLVEALTARPGSIEVLMPQDDLLRLFGDLAHRVPREQLDEVLRVADSLEDTIEYVEEAASAGLGSALKGQQILWIATPRADADVVYRTLQGCSGTAVTGLFNGLWPYGPTHVVEEDGPRPRPQRPVRLVTAPQAIVRLDAATASRM</sequence>
<comment type="caution">
    <text evidence="1">The sequence shown here is derived from an EMBL/GenBank/DDBJ whole genome shotgun (WGS) entry which is preliminary data.</text>
</comment>
<protein>
    <submittedName>
        <fullName evidence="1">Uncharacterized protein</fullName>
    </submittedName>
</protein>
<gene>
    <name evidence="1" type="ORF">ACFQ07_34390</name>
</gene>
<name>A0ABW3CUP5_9ACTN</name>
<dbReference type="Proteomes" id="UP001597083">
    <property type="component" value="Unassembled WGS sequence"/>
</dbReference>
<accession>A0ABW3CUP5</accession>
<evidence type="ECO:0000313" key="2">
    <source>
        <dbReference type="Proteomes" id="UP001597083"/>
    </source>
</evidence>
<keyword evidence="2" id="KW-1185">Reference proteome</keyword>
<evidence type="ECO:0000313" key="1">
    <source>
        <dbReference type="EMBL" id="MFD0857344.1"/>
    </source>
</evidence>
<reference evidence="2" key="1">
    <citation type="journal article" date="2019" name="Int. J. Syst. Evol. Microbiol.">
        <title>The Global Catalogue of Microorganisms (GCM) 10K type strain sequencing project: providing services to taxonomists for standard genome sequencing and annotation.</title>
        <authorList>
            <consortium name="The Broad Institute Genomics Platform"/>
            <consortium name="The Broad Institute Genome Sequencing Center for Infectious Disease"/>
            <person name="Wu L."/>
            <person name="Ma J."/>
        </authorList>
    </citation>
    <scope>NUCLEOTIDE SEQUENCE [LARGE SCALE GENOMIC DNA]</scope>
    <source>
        <strain evidence="2">JCM 31696</strain>
    </source>
</reference>